<dbReference type="RefSeq" id="WP_145924355.1">
    <property type="nucleotide sequence ID" value="NZ_CP014143.1"/>
</dbReference>
<dbReference type="EMBL" id="CP014143">
    <property type="protein sequence ID" value="AOS97237.1"/>
    <property type="molecule type" value="Genomic_DNA"/>
</dbReference>
<evidence type="ECO:0000313" key="2">
    <source>
        <dbReference type="Proteomes" id="UP000095672"/>
    </source>
</evidence>
<dbReference type="Proteomes" id="UP000095672">
    <property type="component" value="Chromosome"/>
</dbReference>
<protein>
    <submittedName>
        <fullName evidence="1">Uncharacterized protein</fullName>
    </submittedName>
</protein>
<dbReference type="STRING" id="1769779.AUP74_01806"/>
<accession>A0A1C9W7U6</accession>
<reference evidence="2" key="1">
    <citation type="submission" date="2016-01" db="EMBL/GenBank/DDBJ databases">
        <title>Complete genome sequence of Microbulbifer sp. CCB-MM1, a halophile isolated from Matang Mangrove Forest, Perak.</title>
        <authorList>
            <person name="Moh T.H."/>
            <person name="Dinesh B."/>
            <person name="Lau N.-S."/>
            <person name="Go F."/>
            <person name="Alexander Chong S.-C."/>
        </authorList>
    </citation>
    <scope>NUCLEOTIDE SEQUENCE [LARGE SCALE GENOMIC DNA]</scope>
    <source>
        <strain evidence="2">CCB-MM1</strain>
    </source>
</reference>
<sequence length="207" mass="23365">MRTSKNPLWRGHTDANEEDQLHSSVEKKNVILSLYIFAFCIFIYLPPVNATEKESYLSITASAIPSSKGQPKWIAIKRDNQRNLIHLPADQVLTKIKPGNYTVSHIDFGDKSCKPLIRRSCKTLWIPTKNADGNFASIHVLPGTITVYGSFSIKRQSSGKYDIELYPPAVSLPWICTYHREVFSNHSAHILQGDKSYKTVKIKCTDG</sequence>
<evidence type="ECO:0000313" key="1">
    <source>
        <dbReference type="EMBL" id="AOS97237.1"/>
    </source>
</evidence>
<organism evidence="1 2">
    <name type="scientific">Microbulbifer aggregans</name>
    <dbReference type="NCBI Taxonomy" id="1769779"/>
    <lineage>
        <taxon>Bacteria</taxon>
        <taxon>Pseudomonadati</taxon>
        <taxon>Pseudomonadota</taxon>
        <taxon>Gammaproteobacteria</taxon>
        <taxon>Cellvibrionales</taxon>
        <taxon>Microbulbiferaceae</taxon>
        <taxon>Microbulbifer</taxon>
    </lineage>
</organism>
<proteinExistence type="predicted"/>
<keyword evidence="2" id="KW-1185">Reference proteome</keyword>
<name>A0A1C9W7U6_9GAMM</name>
<gene>
    <name evidence="1" type="ORF">AUP74_01806</name>
</gene>
<dbReference type="KEGG" id="micc:AUP74_01806"/>
<dbReference type="AlphaFoldDB" id="A0A1C9W7U6"/>